<keyword evidence="3" id="KW-1185">Reference proteome</keyword>
<feature type="compositionally biased region" description="Basic and acidic residues" evidence="1">
    <location>
        <begin position="544"/>
        <end position="554"/>
    </location>
</feature>
<dbReference type="SMART" id="SM00855">
    <property type="entry name" value="PGAM"/>
    <property type="match status" value="1"/>
</dbReference>
<dbReference type="Proteomes" id="UP000053831">
    <property type="component" value="Unassembled WGS sequence"/>
</dbReference>
<feature type="region of interest" description="Disordered" evidence="1">
    <location>
        <begin position="207"/>
        <end position="244"/>
    </location>
</feature>
<dbReference type="EMBL" id="LGSR01000022">
    <property type="protein sequence ID" value="KOS17457.1"/>
    <property type="molecule type" value="Genomic_DNA"/>
</dbReference>
<proteinExistence type="predicted"/>
<organism evidence="2 3">
    <name type="scientific">Escovopsis weberi</name>
    <dbReference type="NCBI Taxonomy" id="150374"/>
    <lineage>
        <taxon>Eukaryota</taxon>
        <taxon>Fungi</taxon>
        <taxon>Dikarya</taxon>
        <taxon>Ascomycota</taxon>
        <taxon>Pezizomycotina</taxon>
        <taxon>Sordariomycetes</taxon>
        <taxon>Hypocreomycetidae</taxon>
        <taxon>Hypocreales</taxon>
        <taxon>Hypocreaceae</taxon>
        <taxon>Escovopsis</taxon>
    </lineage>
</organism>
<protein>
    <submittedName>
        <fullName evidence="2">Uncharacterized protein</fullName>
    </submittedName>
</protein>
<dbReference type="SUPFAM" id="SSF53254">
    <property type="entry name" value="Phosphoglycerate mutase-like"/>
    <property type="match status" value="1"/>
</dbReference>
<name>A0A0M8MV65_ESCWE</name>
<reference evidence="2 3" key="1">
    <citation type="submission" date="2015-07" db="EMBL/GenBank/DDBJ databases">
        <title>The genome of the fungus Escovopsis weberi, a specialized disease agent of ant agriculture.</title>
        <authorList>
            <person name="de Man T.J."/>
            <person name="Stajich J.E."/>
            <person name="Kubicek C.P."/>
            <person name="Chenthamara K."/>
            <person name="Atanasova L."/>
            <person name="Druzhinina I.S."/>
            <person name="Birnbaum S."/>
            <person name="Barribeau S.M."/>
            <person name="Teiling C."/>
            <person name="Suen G."/>
            <person name="Currie C."/>
            <person name="Gerardo N.M."/>
        </authorList>
    </citation>
    <scope>NUCLEOTIDE SEQUENCE [LARGE SCALE GENOMIC DNA]</scope>
</reference>
<dbReference type="PANTHER" id="PTHR16469">
    <property type="entry name" value="UBIQUITIN-ASSOCIATED AND SH3 DOMAIN-CONTAINING BA-RELATED"/>
    <property type="match status" value="1"/>
</dbReference>
<sequence length="602" mass="65634">MVRPPSHIFIVRHGSRLDSADKDWHLTSATPYDTPLTYGGFLQARQVGNQISTLLAQAKVEAEVSKNGEVISGRHRRFRIVIHTSPYLRCLQTSIGISSGLSQTPLGSIYQPSDLIVPRGAPDSPQSQFKSTLIRVDAFLGEWLAPEYFEKITPPPDAALMVAGAKAELLRREDYSMYTTPVHTSAHRPRASTSSLWNGSQSLPFPDLAGLPPSSVSENDPDASDSPSTTAPVRITPRHKAGYVAPQPPFAVSSRGKVPDGLVAHARDACTLVDYPWDSMIAPLDFGDGGVLADEWSTMHKRFRSGLRKMVNWYATTQKPDELQPLQSSKPSEFKTEGAQGPDEESAPGDKEEEEEEENDEDDDDDDDIETVVILVSHGAGCNALMGAVTDQPVLCDVGIASISMAVRKESLDYSQAFLRTRPQDPAPLRLVPVDQMYDLRVEVSTDHLRPGTSASVSSPDSARPPSASSNIWGSFSNAGRRGRTGTESSTTMGGPVLNPFAHRDSPGLRGGNQRTGVNFGTRNLVERHPTFWAMVSATRQFLERSPEEGYDSDKDNDDPNNNNDYHDDDNYKGGNRGGGPNCHCHLEDEENSSNGGWPVCP</sequence>
<comment type="caution">
    <text evidence="2">The sequence shown here is derived from an EMBL/GenBank/DDBJ whole genome shotgun (WGS) entry which is preliminary data.</text>
</comment>
<dbReference type="InterPro" id="IPR013078">
    <property type="entry name" value="His_Pase_superF_clade-1"/>
</dbReference>
<feature type="region of interest" description="Disordered" evidence="1">
    <location>
        <begin position="318"/>
        <end position="367"/>
    </location>
</feature>
<dbReference type="OrthoDB" id="3898179at2759"/>
<dbReference type="PANTHER" id="PTHR16469:SF27">
    <property type="entry name" value="UBIQUITIN-ASSOCIATED AND SH3 DOMAIN-CONTAINING BA-RELATED"/>
    <property type="match status" value="1"/>
</dbReference>
<evidence type="ECO:0000313" key="3">
    <source>
        <dbReference type="Proteomes" id="UP000053831"/>
    </source>
</evidence>
<dbReference type="InterPro" id="IPR029033">
    <property type="entry name" value="His_PPase_superfam"/>
</dbReference>
<feature type="region of interest" description="Disordered" evidence="1">
    <location>
        <begin position="544"/>
        <end position="602"/>
    </location>
</feature>
<dbReference type="InterPro" id="IPR051710">
    <property type="entry name" value="Phosphatase_SH3-domain"/>
</dbReference>
<dbReference type="Gene3D" id="3.40.50.1240">
    <property type="entry name" value="Phosphoglycerate mutase-like"/>
    <property type="match status" value="1"/>
</dbReference>
<feature type="region of interest" description="Disordered" evidence="1">
    <location>
        <begin position="445"/>
        <end position="518"/>
    </location>
</feature>
<feature type="compositionally biased region" description="Low complexity" evidence="1">
    <location>
        <begin position="486"/>
        <end position="495"/>
    </location>
</feature>
<evidence type="ECO:0000256" key="1">
    <source>
        <dbReference type="SAM" id="MobiDB-lite"/>
    </source>
</evidence>
<dbReference type="AlphaFoldDB" id="A0A0M8MV65"/>
<dbReference type="STRING" id="150374.A0A0M8MV65"/>
<accession>A0A0M8MV65</accession>
<gene>
    <name evidence="2" type="ORF">ESCO_002894</name>
</gene>
<feature type="compositionally biased region" description="Acidic residues" evidence="1">
    <location>
        <begin position="342"/>
        <end position="367"/>
    </location>
</feature>
<feature type="compositionally biased region" description="Low complexity" evidence="1">
    <location>
        <begin position="454"/>
        <end position="470"/>
    </location>
</feature>
<evidence type="ECO:0000313" key="2">
    <source>
        <dbReference type="EMBL" id="KOS17457.1"/>
    </source>
</evidence>